<evidence type="ECO:0000313" key="4">
    <source>
        <dbReference type="RefSeq" id="XP_022328118.1"/>
    </source>
</evidence>
<protein>
    <submittedName>
        <fullName evidence="4 5">Uncharacterized protein LOC111127306</fullName>
    </submittedName>
</protein>
<feature type="region of interest" description="Disordered" evidence="2">
    <location>
        <begin position="1"/>
        <end position="30"/>
    </location>
</feature>
<dbReference type="RefSeq" id="XP_022328119.1">
    <property type="nucleotide sequence ID" value="XM_022472411.1"/>
</dbReference>
<evidence type="ECO:0000313" key="3">
    <source>
        <dbReference type="Proteomes" id="UP000694844"/>
    </source>
</evidence>
<dbReference type="GeneID" id="111127306"/>
<accession>A0A8B8DK72</accession>
<evidence type="ECO:0000313" key="5">
    <source>
        <dbReference type="RefSeq" id="XP_022328119.1"/>
    </source>
</evidence>
<dbReference type="RefSeq" id="XP_022328120.1">
    <property type="nucleotide sequence ID" value="XM_022472412.1"/>
</dbReference>
<keyword evidence="3" id="KW-1185">Reference proteome</keyword>
<keyword evidence="1" id="KW-0175">Coiled coil</keyword>
<reference evidence="4 5" key="1">
    <citation type="submission" date="2025-04" db="UniProtKB">
        <authorList>
            <consortium name="RefSeq"/>
        </authorList>
    </citation>
    <scope>IDENTIFICATION</scope>
    <source>
        <tissue evidence="4 5">Whole sample</tissue>
    </source>
</reference>
<evidence type="ECO:0000313" key="6">
    <source>
        <dbReference type="RefSeq" id="XP_022328120.1"/>
    </source>
</evidence>
<dbReference type="KEGG" id="cvn:111127306"/>
<evidence type="ECO:0000256" key="2">
    <source>
        <dbReference type="SAM" id="MobiDB-lite"/>
    </source>
</evidence>
<dbReference type="RefSeq" id="XP_022328118.1">
    <property type="nucleotide sequence ID" value="XM_022472410.1"/>
</dbReference>
<feature type="region of interest" description="Disordered" evidence="2">
    <location>
        <begin position="167"/>
        <end position="190"/>
    </location>
</feature>
<name>A0A8B8DK72_CRAVI</name>
<sequence length="247" mass="28991">MRASKSDPVCYTNPKKGRNQHENQIKPRKHPIANKNRRCDGIVQREMEQKYDDLLREYRRVQEHEATLRNNMALLRAELILCQTRAYHRGSEDLRRITLDPLEIRRIDSKWSRNPVKCTPVQRPYIVEKYVSELGGGTLKRVPRMYSRIHYTFPAIQKHKDFVSEKKKQNAAKKQELHEKSGIPRQLGNHDDHLSGDRCVCLRCVDLPPNVVQPPRVLIHKVPTPQYQTCYRLQKQSLPEIQCKGSN</sequence>
<dbReference type="AlphaFoldDB" id="A0A8B8DK72"/>
<evidence type="ECO:0000256" key="1">
    <source>
        <dbReference type="SAM" id="Coils"/>
    </source>
</evidence>
<feature type="coiled-coil region" evidence="1">
    <location>
        <begin position="44"/>
        <end position="71"/>
    </location>
</feature>
<organism evidence="3 6">
    <name type="scientific">Crassostrea virginica</name>
    <name type="common">Eastern oyster</name>
    <dbReference type="NCBI Taxonomy" id="6565"/>
    <lineage>
        <taxon>Eukaryota</taxon>
        <taxon>Metazoa</taxon>
        <taxon>Spiralia</taxon>
        <taxon>Lophotrochozoa</taxon>
        <taxon>Mollusca</taxon>
        <taxon>Bivalvia</taxon>
        <taxon>Autobranchia</taxon>
        <taxon>Pteriomorphia</taxon>
        <taxon>Ostreida</taxon>
        <taxon>Ostreoidea</taxon>
        <taxon>Ostreidae</taxon>
        <taxon>Crassostrea</taxon>
    </lineage>
</organism>
<dbReference type="OrthoDB" id="6081670at2759"/>
<proteinExistence type="predicted"/>
<dbReference type="Proteomes" id="UP000694844">
    <property type="component" value="Chromosome 3"/>
</dbReference>
<gene>
    <name evidence="4 5 6" type="primary">LOC111127306</name>
</gene>